<protein>
    <submittedName>
        <fullName evidence="1">Uncharacterized protein</fullName>
    </submittedName>
</protein>
<dbReference type="EMBL" id="JH003114">
    <property type="protein sequence ID" value="EGW05561.1"/>
    <property type="molecule type" value="Genomic_DNA"/>
</dbReference>
<evidence type="ECO:0000313" key="2">
    <source>
        <dbReference type="Proteomes" id="UP000001075"/>
    </source>
</evidence>
<proteinExistence type="predicted"/>
<evidence type="ECO:0000313" key="1">
    <source>
        <dbReference type="EMBL" id="EGW05561.1"/>
    </source>
</evidence>
<dbReference type="Proteomes" id="UP000001075">
    <property type="component" value="Unassembled WGS sequence"/>
</dbReference>
<accession>G3IIU6</accession>
<name>G3IIU6_CRIGR</name>
<dbReference type="AlphaFoldDB" id="G3IIU6"/>
<reference evidence="2" key="1">
    <citation type="journal article" date="2011" name="Nat. Biotechnol.">
        <title>The genomic sequence of the Chinese hamster ovary (CHO)-K1 cell line.</title>
        <authorList>
            <person name="Xu X."/>
            <person name="Nagarajan H."/>
            <person name="Lewis N.E."/>
            <person name="Pan S."/>
            <person name="Cai Z."/>
            <person name="Liu X."/>
            <person name="Chen W."/>
            <person name="Xie M."/>
            <person name="Wang W."/>
            <person name="Hammond S."/>
            <person name="Andersen M.R."/>
            <person name="Neff N."/>
            <person name="Passarelli B."/>
            <person name="Koh W."/>
            <person name="Fan H.C."/>
            <person name="Wang J."/>
            <person name="Gui Y."/>
            <person name="Lee K.H."/>
            <person name="Betenbaugh M.J."/>
            <person name="Quake S.R."/>
            <person name="Famili I."/>
            <person name="Palsson B.O."/>
            <person name="Wang J."/>
        </authorList>
    </citation>
    <scope>NUCLEOTIDE SEQUENCE [LARGE SCALE GENOMIC DNA]</scope>
    <source>
        <strain evidence="2">CHO K1 cell line</strain>
    </source>
</reference>
<gene>
    <name evidence="1" type="ORF">I79_023774</name>
</gene>
<dbReference type="InParanoid" id="G3IIU6"/>
<sequence length="71" mass="7587">MPFKGLDSGNLRTGLDLVCESRIQNPEVQVALWIRVASGNQNTASVSPNSQLNVKSSGTGVEFPQNLLKSS</sequence>
<organism evidence="1 2">
    <name type="scientific">Cricetulus griseus</name>
    <name type="common">Chinese hamster</name>
    <name type="synonym">Cricetulus barabensis griseus</name>
    <dbReference type="NCBI Taxonomy" id="10029"/>
    <lineage>
        <taxon>Eukaryota</taxon>
        <taxon>Metazoa</taxon>
        <taxon>Chordata</taxon>
        <taxon>Craniata</taxon>
        <taxon>Vertebrata</taxon>
        <taxon>Euteleostomi</taxon>
        <taxon>Mammalia</taxon>
        <taxon>Eutheria</taxon>
        <taxon>Euarchontoglires</taxon>
        <taxon>Glires</taxon>
        <taxon>Rodentia</taxon>
        <taxon>Myomorpha</taxon>
        <taxon>Muroidea</taxon>
        <taxon>Cricetidae</taxon>
        <taxon>Cricetinae</taxon>
        <taxon>Cricetulus</taxon>
    </lineage>
</organism>